<evidence type="ECO:0000313" key="5">
    <source>
        <dbReference type="Proteomes" id="UP000072763"/>
    </source>
</evidence>
<dbReference type="PATRIC" id="fig|465820.4.peg.413"/>
<dbReference type="PANTHER" id="PTHR43094">
    <property type="entry name" value="AMINOTRANSFERASE"/>
    <property type="match status" value="1"/>
</dbReference>
<keyword evidence="2 3" id="KW-0663">Pyridoxal phosphate</keyword>
<dbReference type="Gene3D" id="3.40.640.10">
    <property type="entry name" value="Type I PLP-dependent aspartate aminotransferase-like (Major domain)"/>
    <property type="match status" value="1"/>
</dbReference>
<dbReference type="EMBL" id="LDRC01000012">
    <property type="protein sequence ID" value="KTR53617.1"/>
    <property type="molecule type" value="Genomic_DNA"/>
</dbReference>
<dbReference type="PROSITE" id="PS00600">
    <property type="entry name" value="AA_TRANSFER_CLASS_3"/>
    <property type="match status" value="1"/>
</dbReference>
<comment type="caution">
    <text evidence="4">The sequence shown here is derived from an EMBL/GenBank/DDBJ whole genome shotgun (WGS) entry which is preliminary data.</text>
</comment>
<dbReference type="GO" id="GO:0008483">
    <property type="term" value="F:transaminase activity"/>
    <property type="evidence" value="ECO:0007669"/>
    <property type="project" value="InterPro"/>
</dbReference>
<proteinExistence type="inferred from homology"/>
<dbReference type="NCBIfam" id="NF041821">
    <property type="entry name" value="daptide_amino"/>
    <property type="match status" value="1"/>
</dbReference>
<accession>A0A147DTC4</accession>
<evidence type="ECO:0008006" key="6">
    <source>
        <dbReference type="Google" id="ProtNLM"/>
    </source>
</evidence>
<sequence length="423" mass="45080">MTELRANSVWPALVPLAAHNDPGTQIVAASGTRLTFGDGTESLCGTSGLWNVNLGYGNEHIAEAVHEAMLRASYVSLFRYWSEDIEAAAAQLRDAAGPGRYARVLFTTSGGSANDAVMKLARHFAILDGQPARKTIVGLTGSYHGLTYGAHALSGDDLGQPLYGVDSRQIRHVTPNDLDELERLLSATGDRVAAVIVEPVLGSGAFPLNDEYVERLCALRDHHGFLLVADEVATGFGRTGQMFASESWPGSPDLLIASKGLTNGTQAAAAILVAERVTERFRGSESVFVHAETQAGTPVVGAAISATIDEFERSSVVDQARHLGRTLDAELDAIRAEYPSVLETRGLGNFRAVALADREGEPQREPTVLAGVRHSIRRAGAIVHPGPDGFQLVPALTYTDDDVQTLFAAVRAGLEEYDDALRG</sequence>
<dbReference type="InterPro" id="IPR049704">
    <property type="entry name" value="Aminotrans_3_PPA_site"/>
</dbReference>
<dbReference type="OrthoDB" id="9801052at2"/>
<dbReference type="InterPro" id="IPR049691">
    <property type="entry name" value="Daptide_aminotransferase"/>
</dbReference>
<dbReference type="InterPro" id="IPR005814">
    <property type="entry name" value="Aminotrans_3"/>
</dbReference>
<dbReference type="Proteomes" id="UP000072763">
    <property type="component" value="Unassembled WGS sequence"/>
</dbReference>
<evidence type="ECO:0000256" key="2">
    <source>
        <dbReference type="ARBA" id="ARBA00022898"/>
    </source>
</evidence>
<protein>
    <recommendedName>
        <fullName evidence="6">Aminotransferase</fullName>
    </recommendedName>
</protein>
<dbReference type="InterPro" id="IPR015424">
    <property type="entry name" value="PyrdxlP-dep_Trfase"/>
</dbReference>
<dbReference type="Gene3D" id="3.90.1150.10">
    <property type="entry name" value="Aspartate Aminotransferase, domain 1"/>
    <property type="match status" value="1"/>
</dbReference>
<dbReference type="InterPro" id="IPR015422">
    <property type="entry name" value="PyrdxlP-dep_Trfase_small"/>
</dbReference>
<organism evidence="4 5">
    <name type="scientific">Curtobacterium oceanosedimentum</name>
    <dbReference type="NCBI Taxonomy" id="465820"/>
    <lineage>
        <taxon>Bacteria</taxon>
        <taxon>Bacillati</taxon>
        <taxon>Actinomycetota</taxon>
        <taxon>Actinomycetes</taxon>
        <taxon>Micrococcales</taxon>
        <taxon>Microbacteriaceae</taxon>
        <taxon>Curtobacterium</taxon>
    </lineage>
</organism>
<dbReference type="Pfam" id="PF00202">
    <property type="entry name" value="Aminotran_3"/>
    <property type="match status" value="1"/>
</dbReference>
<evidence type="ECO:0000313" key="4">
    <source>
        <dbReference type="EMBL" id="KTR53617.1"/>
    </source>
</evidence>
<comment type="similarity">
    <text evidence="1 3">Belongs to the class-III pyridoxal-phosphate-dependent aminotransferase family.</text>
</comment>
<name>A0A147DTC4_9MICO</name>
<dbReference type="InterPro" id="IPR015421">
    <property type="entry name" value="PyrdxlP-dep_Trfase_major"/>
</dbReference>
<dbReference type="SUPFAM" id="SSF53383">
    <property type="entry name" value="PLP-dependent transferases"/>
    <property type="match status" value="1"/>
</dbReference>
<evidence type="ECO:0000256" key="3">
    <source>
        <dbReference type="RuleBase" id="RU003560"/>
    </source>
</evidence>
<dbReference type="GO" id="GO:0030170">
    <property type="term" value="F:pyridoxal phosphate binding"/>
    <property type="evidence" value="ECO:0007669"/>
    <property type="project" value="InterPro"/>
</dbReference>
<evidence type="ECO:0000256" key="1">
    <source>
        <dbReference type="ARBA" id="ARBA00008954"/>
    </source>
</evidence>
<dbReference type="AlphaFoldDB" id="A0A147DTC4"/>
<dbReference type="RefSeq" id="WP_058748973.1">
    <property type="nucleotide sequence ID" value="NZ_LDRC01000012.1"/>
</dbReference>
<reference evidence="4 5" key="1">
    <citation type="journal article" date="2016" name="Front. Microbiol.">
        <title>Genomic Resource of Rice Seed Associated Bacteria.</title>
        <authorList>
            <person name="Midha S."/>
            <person name="Bansal K."/>
            <person name="Sharma S."/>
            <person name="Kumar N."/>
            <person name="Patil P.P."/>
            <person name="Chaudhry V."/>
            <person name="Patil P.B."/>
        </authorList>
    </citation>
    <scope>NUCLEOTIDE SEQUENCE [LARGE SCALE GENOMIC DNA]</scope>
    <source>
        <strain evidence="4 5">NS359</strain>
    </source>
</reference>
<dbReference type="PANTHER" id="PTHR43094:SF1">
    <property type="entry name" value="AMINOTRANSFERASE CLASS-III"/>
    <property type="match status" value="1"/>
</dbReference>
<dbReference type="PIRSF" id="PIRSF000521">
    <property type="entry name" value="Transaminase_4ab_Lys_Orn"/>
    <property type="match status" value="1"/>
</dbReference>
<gene>
    <name evidence="4" type="ORF">NS359_02840</name>
</gene>